<feature type="compositionally biased region" description="Basic and acidic residues" evidence="1">
    <location>
        <begin position="535"/>
        <end position="544"/>
    </location>
</feature>
<protein>
    <submittedName>
        <fullName evidence="2">Uncharacterized protein</fullName>
    </submittedName>
</protein>
<keyword evidence="3" id="KW-1185">Reference proteome</keyword>
<feature type="region of interest" description="Disordered" evidence="1">
    <location>
        <begin position="476"/>
        <end position="578"/>
    </location>
</feature>
<evidence type="ECO:0000313" key="3">
    <source>
        <dbReference type="Proteomes" id="UP001190700"/>
    </source>
</evidence>
<comment type="caution">
    <text evidence="2">The sequence shown here is derived from an EMBL/GenBank/DDBJ whole genome shotgun (WGS) entry which is preliminary data.</text>
</comment>
<feature type="region of interest" description="Disordered" evidence="1">
    <location>
        <begin position="642"/>
        <end position="664"/>
    </location>
</feature>
<evidence type="ECO:0000313" key="2">
    <source>
        <dbReference type="EMBL" id="KAK3281872.1"/>
    </source>
</evidence>
<gene>
    <name evidence="2" type="ORF">CYMTET_10357</name>
</gene>
<name>A0AAE0GPH2_9CHLO</name>
<feature type="compositionally biased region" description="Low complexity" evidence="1">
    <location>
        <begin position="565"/>
        <end position="577"/>
    </location>
</feature>
<sequence>MTYVQKHHRTLGQHVHGEPDLETKLLVWMLIKSSNRFYTARFDEVMKSMMKAKRWKRVDSKEGRAMDRSVNTPSHDTMHTYKTLVDCAATRMILCYIHSLPEDYIEVRNAGRFGATFTSPKLYGPAYTEAPVKDPSWFLQTLGIIHTKRGFEENCLNLLWAIPAAAGSQINMAPAVLAASRMMEAKEMPDIIHEIAAFSAKAVWEWLELRVKASRREGGMPDALNQTEIFDLDWDPKSAVIEFMELKIEHKELHAAEGVQYAVDFNMCHRAKLQKKLLTGLLDFGIKVNDSLAERNKCARSNQVMVNWRSAKTLQHTRYGVDLIFVDGPFGLFSEVWDTYSTDFYSYMGGICMSTMDYGGIVILFLPDSTTRSNVTINGKTCAISRQQAIIDAFCASTTGWPLKWTCHQTVQYWNRGGGRIGNNAAGPVSVLQPYVLLHLVEDPSMSNKLPKWAPLRSTVGKFANAFTNIMATSGGEQASWEASRQSRKHGDHPVGTGSRANTPCGAPKRARSGVSSEHTADGSPEVSTSPQLKLPREEVRRPIEPLPVDLWTPPQVQTTSVADGSGSQSTGSQQLGMPAASLAGDTQLPAAGDATLHKRLADLKLQLEIKKLEERLQQREVTAGGDSCGAPMGGSMAAVPSLVELVQQEPQTQEQQEHGCTNP</sequence>
<evidence type="ECO:0000256" key="1">
    <source>
        <dbReference type="SAM" id="MobiDB-lite"/>
    </source>
</evidence>
<dbReference type="AlphaFoldDB" id="A0AAE0GPH2"/>
<organism evidence="2 3">
    <name type="scientific">Cymbomonas tetramitiformis</name>
    <dbReference type="NCBI Taxonomy" id="36881"/>
    <lineage>
        <taxon>Eukaryota</taxon>
        <taxon>Viridiplantae</taxon>
        <taxon>Chlorophyta</taxon>
        <taxon>Pyramimonadophyceae</taxon>
        <taxon>Pyramimonadales</taxon>
        <taxon>Pyramimonadaceae</taxon>
        <taxon>Cymbomonas</taxon>
    </lineage>
</organism>
<proteinExistence type="predicted"/>
<reference evidence="2 3" key="1">
    <citation type="journal article" date="2015" name="Genome Biol. Evol.">
        <title>Comparative Genomics of a Bacterivorous Green Alga Reveals Evolutionary Causalities and Consequences of Phago-Mixotrophic Mode of Nutrition.</title>
        <authorList>
            <person name="Burns J.A."/>
            <person name="Paasch A."/>
            <person name="Narechania A."/>
            <person name="Kim E."/>
        </authorList>
    </citation>
    <scope>NUCLEOTIDE SEQUENCE [LARGE SCALE GENOMIC DNA]</scope>
    <source>
        <strain evidence="2 3">PLY_AMNH</strain>
    </source>
</reference>
<dbReference type="Proteomes" id="UP001190700">
    <property type="component" value="Unassembled WGS sequence"/>
</dbReference>
<accession>A0AAE0GPH2</accession>
<dbReference type="EMBL" id="LGRX02003669">
    <property type="protein sequence ID" value="KAK3281872.1"/>
    <property type="molecule type" value="Genomic_DNA"/>
</dbReference>